<dbReference type="HOGENOM" id="CLU_054549_1_0_10"/>
<dbReference type="InterPro" id="IPR051910">
    <property type="entry name" value="ComF/GntX_DNA_util-trans"/>
</dbReference>
<comment type="similarity">
    <text evidence="1">Belongs to the ComF/GntX family.</text>
</comment>
<gene>
    <name evidence="3" type="ORF">ING2E5B_2029</name>
</gene>
<dbReference type="InterPro" id="IPR000836">
    <property type="entry name" value="PRTase_dom"/>
</dbReference>
<dbReference type="Gene3D" id="3.40.50.2020">
    <property type="match status" value="1"/>
</dbReference>
<name>A0A098C2X0_9BACT</name>
<dbReference type="KEGG" id="pbt:ING2E5B_2029"/>
<dbReference type="AlphaFoldDB" id="A0A098C2X0"/>
<accession>A0A098C2X0</accession>
<organism evidence="3 4">
    <name type="scientific">Fermentimonas caenicola</name>
    <dbReference type="NCBI Taxonomy" id="1562970"/>
    <lineage>
        <taxon>Bacteria</taxon>
        <taxon>Pseudomonadati</taxon>
        <taxon>Bacteroidota</taxon>
        <taxon>Bacteroidia</taxon>
        <taxon>Bacteroidales</taxon>
        <taxon>Dysgonomonadaceae</taxon>
        <taxon>Fermentimonas</taxon>
    </lineage>
</organism>
<feature type="domain" description="Phosphoribosyltransferase" evidence="2">
    <location>
        <begin position="185"/>
        <end position="239"/>
    </location>
</feature>
<keyword evidence="4" id="KW-1185">Reference proteome</keyword>
<protein>
    <recommendedName>
        <fullName evidence="2">Phosphoribosyltransferase domain-containing protein</fullName>
    </recommendedName>
</protein>
<proteinExistence type="inferred from homology"/>
<dbReference type="PANTHER" id="PTHR47505">
    <property type="entry name" value="DNA UTILIZATION PROTEIN YHGH"/>
    <property type="match status" value="1"/>
</dbReference>
<dbReference type="CDD" id="cd06223">
    <property type="entry name" value="PRTases_typeI"/>
    <property type="match status" value="1"/>
</dbReference>
<dbReference type="STRING" id="1562970.ING2E5B_2029"/>
<reference evidence="3 4" key="1">
    <citation type="submission" date="2014-08" db="EMBL/GenBank/DDBJ databases">
        <authorList>
            <person name="Wibberg D."/>
        </authorList>
    </citation>
    <scope>NUCLEOTIDE SEQUENCE [LARGE SCALE GENOMIC DNA]</scope>
    <source>
        <strain evidence="4">ING2-E5B</strain>
    </source>
</reference>
<evidence type="ECO:0000313" key="4">
    <source>
        <dbReference type="Proteomes" id="UP000032417"/>
    </source>
</evidence>
<evidence type="ECO:0000256" key="1">
    <source>
        <dbReference type="ARBA" id="ARBA00008007"/>
    </source>
</evidence>
<dbReference type="PANTHER" id="PTHR47505:SF1">
    <property type="entry name" value="DNA UTILIZATION PROTEIN YHGH"/>
    <property type="match status" value="1"/>
</dbReference>
<dbReference type="InterPro" id="IPR029057">
    <property type="entry name" value="PRTase-like"/>
</dbReference>
<sequence length="243" mass="27505">MKFRKIYDDKIKKRKSGLFRNLLNLLLPEVCVVCGRELLEDEKGVCLSCLFKLPRTDNYKVIDNSAERLMAGRIPFERIACYCVYVEGGILPPLIHNLKYYNKKEIGFLLGRMFGDDLSGSDFIKPIDIIVPVPLHPKKEKIRGYNQAAVIAQGISESTSLPVSTGNLVRVVHNPTQTKRTRTERWENVKDIFYVKDKQLFEQKHILLVDDVITTGSTIEACGIALHKCANLKISIATIGEVL</sequence>
<evidence type="ECO:0000259" key="2">
    <source>
        <dbReference type="Pfam" id="PF00156"/>
    </source>
</evidence>
<evidence type="ECO:0000313" key="3">
    <source>
        <dbReference type="EMBL" id="CEA16758.1"/>
    </source>
</evidence>
<dbReference type="SUPFAM" id="SSF53271">
    <property type="entry name" value="PRTase-like"/>
    <property type="match status" value="1"/>
</dbReference>
<dbReference type="Proteomes" id="UP000032417">
    <property type="component" value="Chromosome 1"/>
</dbReference>
<dbReference type="Pfam" id="PF00156">
    <property type="entry name" value="Pribosyltran"/>
    <property type="match status" value="1"/>
</dbReference>
<dbReference type="EMBL" id="LN515532">
    <property type="protein sequence ID" value="CEA16758.1"/>
    <property type="molecule type" value="Genomic_DNA"/>
</dbReference>